<evidence type="ECO:0000256" key="1">
    <source>
        <dbReference type="ARBA" id="ARBA00001561"/>
    </source>
</evidence>
<dbReference type="EC" id="3.5.1.28" evidence="2"/>
<organism evidence="7 8">
    <name type="scientific">Candidatus Filomicrobium marinum</name>
    <dbReference type="NCBI Taxonomy" id="1608628"/>
    <lineage>
        <taxon>Bacteria</taxon>
        <taxon>Pseudomonadati</taxon>
        <taxon>Pseudomonadota</taxon>
        <taxon>Alphaproteobacteria</taxon>
        <taxon>Hyphomicrobiales</taxon>
        <taxon>Hyphomicrobiaceae</taxon>
        <taxon>Filomicrobium</taxon>
    </lineage>
</organism>
<dbReference type="Proteomes" id="UP000033187">
    <property type="component" value="Chromosome 1"/>
</dbReference>
<keyword evidence="8" id="KW-1185">Reference proteome</keyword>
<evidence type="ECO:0000313" key="8">
    <source>
        <dbReference type="Proteomes" id="UP000033187"/>
    </source>
</evidence>
<evidence type="ECO:0000256" key="5">
    <source>
        <dbReference type="SAM" id="SignalP"/>
    </source>
</evidence>
<gene>
    <name evidence="7" type="ORF">YBN1229_v1_0026</name>
</gene>
<dbReference type="Pfam" id="PF01520">
    <property type="entry name" value="Amidase_3"/>
    <property type="match status" value="1"/>
</dbReference>
<name>A0A0D6JA52_9HYPH</name>
<dbReference type="RefSeq" id="WP_244464969.1">
    <property type="nucleotide sequence ID" value="NZ_LN829118.1"/>
</dbReference>
<dbReference type="PANTHER" id="PTHR30404:SF0">
    <property type="entry name" value="N-ACETYLMURAMOYL-L-ALANINE AMIDASE AMIC"/>
    <property type="match status" value="1"/>
</dbReference>
<dbReference type="SUPFAM" id="SSF53187">
    <property type="entry name" value="Zn-dependent exopeptidases"/>
    <property type="match status" value="1"/>
</dbReference>
<sequence>MMWALVAIVLVIVVSALPAAASVVATDAKVEGDRDETVFSLTLSAGVPAEVFTLANPYRVIIDMPDVSFRLTADAGHSGVGLVKAFRYGLFAPRKSRIVMDTELPVVIARAEMINVPEGEGVQLNLLLRATDAATFGTGTGGARKREMSRSRPADDAEAVHPRNAQPVIVIDPGHGGVDPGALGGSEIYEKSVVLEVAKQLHRELTKRGGYQTFMTRTDDVFVSLDDRLMFSSEKKADLFISLHADALADTDSAKYVRGATVYTLSERASDAMARRMAEKENSADAVAGLNPDESEGAFEVRSILADLLKRETANFSADFSSTLVGEMRQKLRLARSPQRSAAFKVLKQTRTPSVLIELGYLSNTEDKKMMQSQKWRESVSVSIADAVDAFFERRSH</sequence>
<dbReference type="CDD" id="cd02696">
    <property type="entry name" value="MurNAc-LAA"/>
    <property type="match status" value="1"/>
</dbReference>
<dbReference type="AlphaFoldDB" id="A0A0D6JA52"/>
<evidence type="ECO:0000256" key="2">
    <source>
        <dbReference type="ARBA" id="ARBA00011901"/>
    </source>
</evidence>
<evidence type="ECO:0000256" key="4">
    <source>
        <dbReference type="SAM" id="MobiDB-lite"/>
    </source>
</evidence>
<proteinExistence type="predicted"/>
<dbReference type="Gene3D" id="2.60.40.3500">
    <property type="match status" value="1"/>
</dbReference>
<dbReference type="InterPro" id="IPR002508">
    <property type="entry name" value="MurNAc-LAA_cat"/>
</dbReference>
<comment type="catalytic activity">
    <reaction evidence="1">
        <text>Hydrolyzes the link between N-acetylmuramoyl residues and L-amino acid residues in certain cell-wall glycopeptides.</text>
        <dbReference type="EC" id="3.5.1.28"/>
    </reaction>
</comment>
<accession>A0A0D6JA52</accession>
<dbReference type="EMBL" id="LN829119">
    <property type="protein sequence ID" value="CPR14689.1"/>
    <property type="molecule type" value="Genomic_DNA"/>
</dbReference>
<feature type="domain" description="MurNAc-LAA" evidence="6">
    <location>
        <begin position="233"/>
        <end position="389"/>
    </location>
</feature>
<dbReference type="GO" id="GO:0030288">
    <property type="term" value="C:outer membrane-bounded periplasmic space"/>
    <property type="evidence" value="ECO:0007669"/>
    <property type="project" value="TreeGrafter"/>
</dbReference>
<dbReference type="KEGG" id="fiy:BN1229_v1_0026"/>
<evidence type="ECO:0000313" key="7">
    <source>
        <dbReference type="EMBL" id="CPR14689.1"/>
    </source>
</evidence>
<dbReference type="InterPro" id="IPR021731">
    <property type="entry name" value="AMIN_dom"/>
</dbReference>
<dbReference type="Gene3D" id="3.40.630.40">
    <property type="entry name" value="Zn-dependent exopeptidases"/>
    <property type="match status" value="1"/>
</dbReference>
<dbReference type="SMART" id="SM00646">
    <property type="entry name" value="Ami_3"/>
    <property type="match status" value="1"/>
</dbReference>
<dbReference type="InterPro" id="IPR050695">
    <property type="entry name" value="N-acetylmuramoyl_amidase_3"/>
</dbReference>
<feature type="region of interest" description="Disordered" evidence="4">
    <location>
        <begin position="138"/>
        <end position="164"/>
    </location>
</feature>
<reference evidence="8" key="1">
    <citation type="submission" date="2015-02" db="EMBL/GenBank/DDBJ databases">
        <authorList>
            <person name="Chooi Y.-H."/>
        </authorList>
    </citation>
    <scope>NUCLEOTIDE SEQUENCE [LARGE SCALE GENOMIC DNA]</scope>
    <source>
        <strain evidence="8">strain Y</strain>
    </source>
</reference>
<dbReference type="PANTHER" id="PTHR30404">
    <property type="entry name" value="N-ACETYLMURAMOYL-L-ALANINE AMIDASE"/>
    <property type="match status" value="1"/>
</dbReference>
<evidence type="ECO:0000256" key="3">
    <source>
        <dbReference type="ARBA" id="ARBA00022801"/>
    </source>
</evidence>
<protein>
    <recommendedName>
        <fullName evidence="2">N-acetylmuramoyl-L-alanine amidase</fullName>
        <ecNumber evidence="2">3.5.1.28</ecNumber>
    </recommendedName>
</protein>
<dbReference type="FunFam" id="3.40.630.40:FF:000005">
    <property type="entry name" value="N-acetylmuramoyl-L-alanine amidase (AmiA)"/>
    <property type="match status" value="1"/>
</dbReference>
<dbReference type="GO" id="GO:0008745">
    <property type="term" value="F:N-acetylmuramoyl-L-alanine amidase activity"/>
    <property type="evidence" value="ECO:0007669"/>
    <property type="project" value="UniProtKB-EC"/>
</dbReference>
<dbReference type="GO" id="GO:0009253">
    <property type="term" value="P:peptidoglycan catabolic process"/>
    <property type="evidence" value="ECO:0007669"/>
    <property type="project" value="InterPro"/>
</dbReference>
<evidence type="ECO:0000259" key="6">
    <source>
        <dbReference type="SMART" id="SM00646"/>
    </source>
</evidence>
<keyword evidence="5" id="KW-0732">Signal</keyword>
<feature type="compositionally biased region" description="Basic and acidic residues" evidence="4">
    <location>
        <begin position="144"/>
        <end position="161"/>
    </location>
</feature>
<keyword evidence="3 7" id="KW-0378">Hydrolase</keyword>
<feature type="chain" id="PRO_5002306034" description="N-acetylmuramoyl-L-alanine amidase" evidence="5">
    <location>
        <begin position="22"/>
        <end position="397"/>
    </location>
</feature>
<dbReference type="KEGG" id="fil:BN1229_v1_0025"/>
<feature type="signal peptide" evidence="5">
    <location>
        <begin position="1"/>
        <end position="21"/>
    </location>
</feature>
<dbReference type="Pfam" id="PF11741">
    <property type="entry name" value="AMIN"/>
    <property type="match status" value="1"/>
</dbReference>